<dbReference type="RefSeq" id="WP_066728558.1">
    <property type="nucleotide sequence ID" value="NZ_CP160095.1"/>
</dbReference>
<evidence type="ECO:0000256" key="1">
    <source>
        <dbReference type="SAM" id="Phobius"/>
    </source>
</evidence>
<gene>
    <name evidence="2" type="ORF">QQA45_02330</name>
</gene>
<organism evidence="2 3">
    <name type="scientific">Sneathia sanguinegens</name>
    <dbReference type="NCBI Taxonomy" id="40543"/>
    <lineage>
        <taxon>Bacteria</taxon>
        <taxon>Fusobacteriati</taxon>
        <taxon>Fusobacteriota</taxon>
        <taxon>Fusobacteriia</taxon>
        <taxon>Fusobacteriales</taxon>
        <taxon>Leptotrichiaceae</taxon>
        <taxon>Sneathia</taxon>
    </lineage>
</organism>
<reference evidence="2 3" key="1">
    <citation type="submission" date="2023-06" db="EMBL/GenBank/DDBJ databases">
        <title>Antibody response to the Sneathia vaginalis cytopathogenic toxin A during pregnancy.</title>
        <authorList>
            <person name="Mccoy Z.T."/>
            <person name="Serrano M.G."/>
            <person name="Spaine K."/>
            <person name="Edwards D.J."/>
            <person name="Buck G.A."/>
            <person name="Jefferson K."/>
        </authorList>
    </citation>
    <scope>NUCLEOTIDE SEQUENCE [LARGE SCALE GENOMIC DNA]</scope>
    <source>
        <strain evidence="2 3">CCUG 42621</strain>
    </source>
</reference>
<keyword evidence="1" id="KW-0472">Membrane</keyword>
<evidence type="ECO:0008006" key="4">
    <source>
        <dbReference type="Google" id="ProtNLM"/>
    </source>
</evidence>
<sequence>MKKYLYFSFLIVIILVSSLIVFQLWKLNNINDKNGINIANIKKGNFKSELLEDTIEKFKVETKKSNIEISKFSLIKYDNKTYYKMSINNLKNSEYLIHYEGINVSALYASIFNVNEANMPTVENIITTLICVSDKNIDEIESKKICSELLLTVDKNKNSSQLKYKNNLIYTLEITDNSNIIFSIK</sequence>
<evidence type="ECO:0000313" key="2">
    <source>
        <dbReference type="EMBL" id="MDK9580354.1"/>
    </source>
</evidence>
<name>A0ABT7HIL9_9FUSO</name>
<accession>A0ABT7HIL9</accession>
<evidence type="ECO:0000313" key="3">
    <source>
        <dbReference type="Proteomes" id="UP001225134"/>
    </source>
</evidence>
<protein>
    <recommendedName>
        <fullName evidence="4">Lipoprotein</fullName>
    </recommendedName>
</protein>
<keyword evidence="3" id="KW-1185">Reference proteome</keyword>
<dbReference type="EMBL" id="JASSPP010000003">
    <property type="protein sequence ID" value="MDK9580354.1"/>
    <property type="molecule type" value="Genomic_DNA"/>
</dbReference>
<comment type="caution">
    <text evidence="2">The sequence shown here is derived from an EMBL/GenBank/DDBJ whole genome shotgun (WGS) entry which is preliminary data.</text>
</comment>
<feature type="transmembrane region" description="Helical" evidence="1">
    <location>
        <begin position="6"/>
        <end position="25"/>
    </location>
</feature>
<dbReference type="Proteomes" id="UP001225134">
    <property type="component" value="Unassembled WGS sequence"/>
</dbReference>
<keyword evidence="1" id="KW-0812">Transmembrane</keyword>
<proteinExistence type="predicted"/>
<keyword evidence="1" id="KW-1133">Transmembrane helix</keyword>